<dbReference type="EMBL" id="JABANP010000300">
    <property type="protein sequence ID" value="KAF4684644.1"/>
    <property type="molecule type" value="Genomic_DNA"/>
</dbReference>
<protein>
    <recommendedName>
        <fullName evidence="6">SWIM-type domain-containing protein</fullName>
    </recommendedName>
</protein>
<dbReference type="Proteomes" id="UP000541610">
    <property type="component" value="Unassembled WGS sequence"/>
</dbReference>
<feature type="compositionally biased region" description="Polar residues" evidence="1">
    <location>
        <begin position="537"/>
        <end position="554"/>
    </location>
</feature>
<feature type="region of interest" description="Disordered" evidence="1">
    <location>
        <begin position="530"/>
        <end position="568"/>
    </location>
</feature>
<evidence type="ECO:0000313" key="5">
    <source>
        <dbReference type="Proteomes" id="UP000553632"/>
    </source>
</evidence>
<comment type="caution">
    <text evidence="3">The sequence shown here is derived from an EMBL/GenBank/DDBJ whole genome shotgun (WGS) entry which is preliminary data.</text>
</comment>
<dbReference type="AlphaFoldDB" id="A0A7J6QCA8"/>
<gene>
    <name evidence="2" type="ORF">FOZ60_007632</name>
    <name evidence="3" type="ORF">FOZ63_027784</name>
</gene>
<name>A0A7J6QCA8_PEROL</name>
<feature type="compositionally biased region" description="Basic residues" evidence="1">
    <location>
        <begin position="659"/>
        <end position="673"/>
    </location>
</feature>
<evidence type="ECO:0000313" key="2">
    <source>
        <dbReference type="EMBL" id="KAF4684644.1"/>
    </source>
</evidence>
<dbReference type="Proteomes" id="UP000553632">
    <property type="component" value="Unassembled WGS sequence"/>
</dbReference>
<reference evidence="4 5" key="1">
    <citation type="submission" date="2020-04" db="EMBL/GenBank/DDBJ databases">
        <title>Perkinsus olseni comparative genomics.</title>
        <authorList>
            <person name="Bogema D.R."/>
        </authorList>
    </citation>
    <scope>NUCLEOTIDE SEQUENCE [LARGE SCALE GENOMIC DNA]</scope>
    <source>
        <strain evidence="2">00978-12</strain>
        <strain evidence="3 5">ATCC PRA-207</strain>
    </source>
</reference>
<dbReference type="OMA" id="WEDESAN"/>
<evidence type="ECO:0000313" key="3">
    <source>
        <dbReference type="EMBL" id="KAF4705872.1"/>
    </source>
</evidence>
<keyword evidence="5" id="KW-1185">Reference proteome</keyword>
<feature type="compositionally biased region" description="Polar residues" evidence="1">
    <location>
        <begin position="499"/>
        <end position="518"/>
    </location>
</feature>
<proteinExistence type="predicted"/>
<evidence type="ECO:0000313" key="4">
    <source>
        <dbReference type="Proteomes" id="UP000541610"/>
    </source>
</evidence>
<organism evidence="3 5">
    <name type="scientific">Perkinsus olseni</name>
    <name type="common">Perkinsus atlanticus</name>
    <dbReference type="NCBI Taxonomy" id="32597"/>
    <lineage>
        <taxon>Eukaryota</taxon>
        <taxon>Sar</taxon>
        <taxon>Alveolata</taxon>
        <taxon>Perkinsozoa</taxon>
        <taxon>Perkinsea</taxon>
        <taxon>Perkinsida</taxon>
        <taxon>Perkinsidae</taxon>
        <taxon>Perkinsus</taxon>
    </lineage>
</organism>
<sequence>MVSAMPDRKRSEAPRIDNLHDLEEAFSPYRVEEKHFDDVRKGNAVPSQLLFFDSTWGESYFTAVFGSTDMLKSLHAYIERGEQFAIYLDAQHKLARSKVKTLWIGGIRTRFDHKTKKYVHSFTPFCGAFAAEEAEEVYTFMLRELDGIVHRLTRGQKELGDLVALCVHDAHRGAIAACEKVLPEARNSRCFFHLTKSVKDNKARLGEAFDLVRGNLFTLHVSPSDEILNIVTRALIREAELLSDDAAGYLSRSLDYTSLGYPNITLTSSGLQCTQILTDVVETFNKTMRNAMGRKKPPLNQVVAKLIKAFKTLKGSTVNFVSDSADIVSFGYRRSMKLKGTELFRRRYFREVTEDMERITEQRVNSRFFLFTSLDFGAQSRGLSKKAMLFSDDADRYIRATCGSIEESDDTLTLSEIKQRYFGYNLVSVRDDIGKGGENGENTYWIICNCKTARDWAVCAHTYACEIELGEEKPYIPAKRKINAVRSGPRTQRKIPTLSRHTSGVTVPRPSSATDTASINSASLAETTVCDTKGNRLPSNEADTSVTSDCTSMQGADRNASAPSAKRPRVFTKISSAPSASVTSRTATRKIFTKLPAAQPAIAVAAMGRDAHCTDVSSASQAMNTQTMSKRIFTKLPQSTVSGVEPEDEVYDSQSPAAAKRKQRKFTKLPKAA</sequence>
<evidence type="ECO:0008006" key="6">
    <source>
        <dbReference type="Google" id="ProtNLM"/>
    </source>
</evidence>
<accession>A0A7J6QCA8</accession>
<dbReference type="OrthoDB" id="10607699at2759"/>
<feature type="region of interest" description="Disordered" evidence="1">
    <location>
        <begin position="639"/>
        <end position="673"/>
    </location>
</feature>
<feature type="region of interest" description="Disordered" evidence="1">
    <location>
        <begin position="485"/>
        <end position="518"/>
    </location>
</feature>
<evidence type="ECO:0000256" key="1">
    <source>
        <dbReference type="SAM" id="MobiDB-lite"/>
    </source>
</evidence>
<dbReference type="EMBL" id="JABANO010033991">
    <property type="protein sequence ID" value="KAF4705872.1"/>
    <property type="molecule type" value="Genomic_DNA"/>
</dbReference>